<keyword evidence="3" id="KW-0804">Transcription</keyword>
<feature type="transmembrane region" description="Helical" evidence="4">
    <location>
        <begin position="28"/>
        <end position="47"/>
    </location>
</feature>
<feature type="transmembrane region" description="Helical" evidence="4">
    <location>
        <begin position="115"/>
        <end position="141"/>
    </location>
</feature>
<name>A0ABW1KZ53_9PROT</name>
<keyword evidence="4" id="KW-1133">Transmembrane helix</keyword>
<keyword evidence="2" id="KW-0238">DNA-binding</keyword>
<evidence type="ECO:0000256" key="1">
    <source>
        <dbReference type="ARBA" id="ARBA00023015"/>
    </source>
</evidence>
<feature type="transmembrane region" description="Helical" evidence="4">
    <location>
        <begin position="181"/>
        <end position="201"/>
    </location>
</feature>
<dbReference type="PRINTS" id="PR00032">
    <property type="entry name" value="HTHARAC"/>
</dbReference>
<dbReference type="PANTHER" id="PTHR43280">
    <property type="entry name" value="ARAC-FAMILY TRANSCRIPTIONAL REGULATOR"/>
    <property type="match status" value="1"/>
</dbReference>
<dbReference type="InterPro" id="IPR020449">
    <property type="entry name" value="Tscrpt_reg_AraC-type_HTH"/>
</dbReference>
<dbReference type="EMBL" id="JBHPON010000002">
    <property type="protein sequence ID" value="MFC6036814.1"/>
    <property type="molecule type" value="Genomic_DNA"/>
</dbReference>
<dbReference type="Proteomes" id="UP001596116">
    <property type="component" value="Unassembled WGS sequence"/>
</dbReference>
<feature type="transmembrane region" description="Helical" evidence="4">
    <location>
        <begin position="83"/>
        <end position="103"/>
    </location>
</feature>
<keyword evidence="7" id="KW-1185">Reference proteome</keyword>
<dbReference type="RefSeq" id="WP_379881939.1">
    <property type="nucleotide sequence ID" value="NZ_JBHPON010000002.1"/>
</dbReference>
<dbReference type="Gene3D" id="1.10.10.60">
    <property type="entry name" value="Homeodomain-like"/>
    <property type="match status" value="1"/>
</dbReference>
<dbReference type="InterPro" id="IPR009057">
    <property type="entry name" value="Homeodomain-like_sf"/>
</dbReference>
<gene>
    <name evidence="6" type="ORF">ACFMB1_14745</name>
</gene>
<dbReference type="PROSITE" id="PS00041">
    <property type="entry name" value="HTH_ARAC_FAMILY_1"/>
    <property type="match status" value="1"/>
</dbReference>
<evidence type="ECO:0000256" key="4">
    <source>
        <dbReference type="SAM" id="Phobius"/>
    </source>
</evidence>
<dbReference type="PANTHER" id="PTHR43280:SF29">
    <property type="entry name" value="ARAC-FAMILY TRANSCRIPTIONAL REGULATOR"/>
    <property type="match status" value="1"/>
</dbReference>
<protein>
    <submittedName>
        <fullName evidence="6">Helix-turn-helix transcriptional regulator</fullName>
    </submittedName>
</protein>
<evidence type="ECO:0000313" key="7">
    <source>
        <dbReference type="Proteomes" id="UP001596116"/>
    </source>
</evidence>
<dbReference type="SMART" id="SM00342">
    <property type="entry name" value="HTH_ARAC"/>
    <property type="match status" value="1"/>
</dbReference>
<dbReference type="PROSITE" id="PS01124">
    <property type="entry name" value="HTH_ARAC_FAMILY_2"/>
    <property type="match status" value="1"/>
</dbReference>
<proteinExistence type="predicted"/>
<evidence type="ECO:0000313" key="6">
    <source>
        <dbReference type="EMBL" id="MFC6036814.1"/>
    </source>
</evidence>
<dbReference type="Pfam" id="PF12833">
    <property type="entry name" value="HTH_18"/>
    <property type="match status" value="1"/>
</dbReference>
<keyword evidence="4" id="KW-0472">Membrane</keyword>
<sequence length="338" mass="36565">MADAWAGASGFLAKRAAPKLGPVAPCDLLWWIFTASVTFSVAADYAGDVGAPIRYIFAIGGSAGCGWLWLLSRTLFRAEKPIARWNVFAVAAIIAVESYWALAGLPAESGEMRRIAANATSLICIGAVVLVFVEALSGYSAALPKHERRFRQLFTLVFGAMIAVTFLWAMNANETSFAAQWAHATLMVCAAAAVIGARLAVSFRKRYPLPARSARKAAPSPAATDESLAQRILAAIETERRFATPDLKIADLAASLGEHDYKVTQCISGFLGYRNFNHLINARRIDYAKQLLSDPDHDGRSILSIAFDCGFSSIGPFNRAFKSHVGMTPREFRNNPSG</sequence>
<evidence type="ECO:0000259" key="5">
    <source>
        <dbReference type="PROSITE" id="PS01124"/>
    </source>
</evidence>
<evidence type="ECO:0000256" key="2">
    <source>
        <dbReference type="ARBA" id="ARBA00023125"/>
    </source>
</evidence>
<feature type="domain" description="HTH araC/xylS-type" evidence="5">
    <location>
        <begin position="230"/>
        <end position="335"/>
    </location>
</feature>
<accession>A0ABW1KZ53</accession>
<dbReference type="InterPro" id="IPR018062">
    <property type="entry name" value="HTH_AraC-typ_CS"/>
</dbReference>
<keyword evidence="1" id="KW-0805">Transcription regulation</keyword>
<feature type="transmembrane region" description="Helical" evidence="4">
    <location>
        <begin position="53"/>
        <end position="71"/>
    </location>
</feature>
<evidence type="ECO:0000256" key="3">
    <source>
        <dbReference type="ARBA" id="ARBA00023163"/>
    </source>
</evidence>
<comment type="caution">
    <text evidence="6">The sequence shown here is derived from an EMBL/GenBank/DDBJ whole genome shotgun (WGS) entry which is preliminary data.</text>
</comment>
<feature type="transmembrane region" description="Helical" evidence="4">
    <location>
        <begin position="153"/>
        <end position="169"/>
    </location>
</feature>
<reference evidence="6 7" key="1">
    <citation type="submission" date="2024-09" db="EMBL/GenBank/DDBJ databases">
        <authorList>
            <person name="Zhang Z.-H."/>
        </authorList>
    </citation>
    <scope>NUCLEOTIDE SEQUENCE [LARGE SCALE GENOMIC DNA]</scope>
    <source>
        <strain evidence="6 7">HHTR114</strain>
    </source>
</reference>
<keyword evidence="4" id="KW-0812">Transmembrane</keyword>
<dbReference type="InterPro" id="IPR018060">
    <property type="entry name" value="HTH_AraC"/>
</dbReference>
<dbReference type="SUPFAM" id="SSF46689">
    <property type="entry name" value="Homeodomain-like"/>
    <property type="match status" value="1"/>
</dbReference>
<organism evidence="6 7">
    <name type="scientific">Hyphococcus aureus</name>
    <dbReference type="NCBI Taxonomy" id="2666033"/>
    <lineage>
        <taxon>Bacteria</taxon>
        <taxon>Pseudomonadati</taxon>
        <taxon>Pseudomonadota</taxon>
        <taxon>Alphaproteobacteria</taxon>
        <taxon>Parvularculales</taxon>
        <taxon>Parvularculaceae</taxon>
        <taxon>Hyphococcus</taxon>
    </lineage>
</organism>